<evidence type="ECO:0000256" key="6">
    <source>
        <dbReference type="ARBA" id="ARBA00023136"/>
    </source>
</evidence>
<evidence type="ECO:0000313" key="9">
    <source>
        <dbReference type="EMBL" id="KAK9157713.1"/>
    </source>
</evidence>
<dbReference type="InterPro" id="IPR050173">
    <property type="entry name" value="ABC_transporter_C-like"/>
</dbReference>
<dbReference type="GO" id="GO:0016020">
    <property type="term" value="C:membrane"/>
    <property type="evidence" value="ECO:0007669"/>
    <property type="project" value="InterPro"/>
</dbReference>
<dbReference type="InterPro" id="IPR011527">
    <property type="entry name" value="ABC1_TM_dom"/>
</dbReference>
<keyword evidence="6 7" id="KW-0472">Membrane</keyword>
<reference evidence="9 10" key="1">
    <citation type="submission" date="2024-01" db="EMBL/GenBank/DDBJ databases">
        <title>Genome assemblies of Stephania.</title>
        <authorList>
            <person name="Yang L."/>
        </authorList>
    </citation>
    <scope>NUCLEOTIDE SEQUENCE [LARGE SCALE GENOMIC DNA]</scope>
    <source>
        <strain evidence="9">JXDWG</strain>
        <tissue evidence="9">Leaf</tissue>
    </source>
</reference>
<dbReference type="Gene3D" id="1.20.1560.10">
    <property type="entry name" value="ABC transporter type 1, transmembrane domain"/>
    <property type="match status" value="1"/>
</dbReference>
<dbReference type="PANTHER" id="PTHR24223:SF369">
    <property type="entry name" value="ABC TRANSPORTER C FAMILY MEMBER 10"/>
    <property type="match status" value="1"/>
</dbReference>
<evidence type="ECO:0000259" key="8">
    <source>
        <dbReference type="PROSITE" id="PS50929"/>
    </source>
</evidence>
<feature type="domain" description="ABC transmembrane type-1" evidence="8">
    <location>
        <begin position="62"/>
        <end position="233"/>
    </location>
</feature>
<gene>
    <name evidence="9" type="ORF">Scep_004287</name>
</gene>
<evidence type="ECO:0000256" key="3">
    <source>
        <dbReference type="ARBA" id="ARBA00022741"/>
    </source>
</evidence>
<keyword evidence="4" id="KW-0067">ATP-binding</keyword>
<comment type="caution">
    <text evidence="9">The sequence shown here is derived from an EMBL/GenBank/DDBJ whole genome shotgun (WGS) entry which is preliminary data.</text>
</comment>
<evidence type="ECO:0000256" key="4">
    <source>
        <dbReference type="ARBA" id="ARBA00022840"/>
    </source>
</evidence>
<dbReference type="EMBL" id="JBBNAG010000002">
    <property type="protein sequence ID" value="KAK9157713.1"/>
    <property type="molecule type" value="Genomic_DNA"/>
</dbReference>
<proteinExistence type="predicted"/>
<keyword evidence="10" id="KW-1185">Reference proteome</keyword>
<protein>
    <recommendedName>
        <fullName evidence="8">ABC transmembrane type-1 domain-containing protein</fullName>
    </recommendedName>
</protein>
<dbReference type="AlphaFoldDB" id="A0AAP0KTN4"/>
<evidence type="ECO:0000256" key="7">
    <source>
        <dbReference type="SAM" id="Phobius"/>
    </source>
</evidence>
<keyword evidence="2 7" id="KW-0812">Transmembrane</keyword>
<name>A0AAP0KTN4_9MAGN</name>
<dbReference type="Pfam" id="PF00664">
    <property type="entry name" value="ABC_membrane"/>
    <property type="match status" value="1"/>
</dbReference>
<dbReference type="SUPFAM" id="SSF90123">
    <property type="entry name" value="ABC transporter transmembrane region"/>
    <property type="match status" value="1"/>
</dbReference>
<evidence type="ECO:0000256" key="5">
    <source>
        <dbReference type="ARBA" id="ARBA00022989"/>
    </source>
</evidence>
<evidence type="ECO:0000256" key="2">
    <source>
        <dbReference type="ARBA" id="ARBA00022692"/>
    </source>
</evidence>
<dbReference type="InterPro" id="IPR036640">
    <property type="entry name" value="ABC1_TM_sf"/>
</dbReference>
<dbReference type="PROSITE" id="PS50929">
    <property type="entry name" value="ABC_TM1F"/>
    <property type="match status" value="1"/>
</dbReference>
<sequence>MGVRYKLWTHLERKDKINACNQSQCSESTAQSINNDPISQVFGTEHQGRVRGLGFGVTPTGVSADLSIVDLDVPLNLAFSVAATMNTYANLGVLAVVTWQVLFVSVPMVYFAISLQRYYFNSAKELMRINGTTKSMLSNHLAETIAGAMTIRAFKKEERFFAKNFDLIDKYASPFFHNFAGNEWLIQRLETLSAAVISSSALAMVLLPPGTFIARFIGMAFSYGLSLNYPILF</sequence>
<dbReference type="GO" id="GO:0005524">
    <property type="term" value="F:ATP binding"/>
    <property type="evidence" value="ECO:0007669"/>
    <property type="project" value="UniProtKB-KW"/>
</dbReference>
<accession>A0AAP0KTN4</accession>
<dbReference type="GO" id="GO:0140359">
    <property type="term" value="F:ABC-type transporter activity"/>
    <property type="evidence" value="ECO:0007669"/>
    <property type="project" value="InterPro"/>
</dbReference>
<keyword evidence="1" id="KW-0813">Transport</keyword>
<evidence type="ECO:0000256" key="1">
    <source>
        <dbReference type="ARBA" id="ARBA00022448"/>
    </source>
</evidence>
<evidence type="ECO:0000313" key="10">
    <source>
        <dbReference type="Proteomes" id="UP001419268"/>
    </source>
</evidence>
<feature type="transmembrane region" description="Helical" evidence="7">
    <location>
        <begin position="213"/>
        <end position="232"/>
    </location>
</feature>
<keyword evidence="3" id="KW-0547">Nucleotide-binding</keyword>
<keyword evidence="5 7" id="KW-1133">Transmembrane helix</keyword>
<dbReference type="PANTHER" id="PTHR24223">
    <property type="entry name" value="ATP-BINDING CASSETTE SUB-FAMILY C"/>
    <property type="match status" value="1"/>
</dbReference>
<dbReference type="Proteomes" id="UP001419268">
    <property type="component" value="Unassembled WGS sequence"/>
</dbReference>
<feature type="transmembrane region" description="Helical" evidence="7">
    <location>
        <begin position="88"/>
        <end position="113"/>
    </location>
</feature>
<organism evidence="9 10">
    <name type="scientific">Stephania cephalantha</name>
    <dbReference type="NCBI Taxonomy" id="152367"/>
    <lineage>
        <taxon>Eukaryota</taxon>
        <taxon>Viridiplantae</taxon>
        <taxon>Streptophyta</taxon>
        <taxon>Embryophyta</taxon>
        <taxon>Tracheophyta</taxon>
        <taxon>Spermatophyta</taxon>
        <taxon>Magnoliopsida</taxon>
        <taxon>Ranunculales</taxon>
        <taxon>Menispermaceae</taxon>
        <taxon>Menispermoideae</taxon>
        <taxon>Cissampelideae</taxon>
        <taxon>Stephania</taxon>
    </lineage>
</organism>